<feature type="transmembrane region" description="Helical" evidence="1">
    <location>
        <begin position="277"/>
        <end position="310"/>
    </location>
</feature>
<name>A0ABP1PUS1_9HEXA</name>
<reference evidence="2 3" key="1">
    <citation type="submission" date="2024-08" db="EMBL/GenBank/DDBJ databases">
        <authorList>
            <person name="Cucini C."/>
            <person name="Frati F."/>
        </authorList>
    </citation>
    <scope>NUCLEOTIDE SEQUENCE [LARGE SCALE GENOMIC DNA]</scope>
</reference>
<feature type="transmembrane region" description="Helical" evidence="1">
    <location>
        <begin position="195"/>
        <end position="220"/>
    </location>
</feature>
<keyword evidence="1" id="KW-0472">Membrane</keyword>
<evidence type="ECO:0000313" key="2">
    <source>
        <dbReference type="EMBL" id="CAL8076185.1"/>
    </source>
</evidence>
<comment type="caution">
    <text evidence="2">The sequence shown here is derived from an EMBL/GenBank/DDBJ whole genome shotgun (WGS) entry which is preliminary data.</text>
</comment>
<dbReference type="EMBL" id="CAXLJM020000010">
    <property type="protein sequence ID" value="CAL8076185.1"/>
    <property type="molecule type" value="Genomic_DNA"/>
</dbReference>
<keyword evidence="1" id="KW-1133">Transmembrane helix</keyword>
<proteinExistence type="predicted"/>
<organism evidence="2 3">
    <name type="scientific">Orchesella dallaii</name>
    <dbReference type="NCBI Taxonomy" id="48710"/>
    <lineage>
        <taxon>Eukaryota</taxon>
        <taxon>Metazoa</taxon>
        <taxon>Ecdysozoa</taxon>
        <taxon>Arthropoda</taxon>
        <taxon>Hexapoda</taxon>
        <taxon>Collembola</taxon>
        <taxon>Entomobryomorpha</taxon>
        <taxon>Entomobryoidea</taxon>
        <taxon>Orchesellidae</taxon>
        <taxon>Orchesellinae</taxon>
        <taxon>Orchesella</taxon>
    </lineage>
</organism>
<feature type="transmembrane region" description="Helical" evidence="1">
    <location>
        <begin position="97"/>
        <end position="117"/>
    </location>
</feature>
<feature type="transmembrane region" description="Helical" evidence="1">
    <location>
        <begin position="152"/>
        <end position="175"/>
    </location>
</feature>
<evidence type="ECO:0000256" key="1">
    <source>
        <dbReference type="SAM" id="Phobius"/>
    </source>
</evidence>
<keyword evidence="3" id="KW-1185">Reference proteome</keyword>
<keyword evidence="1" id="KW-0812">Transmembrane</keyword>
<sequence length="412" mass="47297">MTVEGKISEQKPFYNPKAVVTVICDGLLPIRGTMICNHWEITFSPNPSKKSWLLRSTEYFRNVFGLSTILFCCYHMITQQREMRTGAIQPEVMQAFVVNILVVSAITLSFASIWTTYTVSNWHEVYKELFTVLHQVYQDNALKWRGIQLDELLIYGVTGGIYLVPLCAAIFSLVWDNFPFNLMISTVFPFLTVYQVRMTSLVIGTSYVFIAMLITLVVLLDVLSYLSALKCLLPCTYDKEYQMNYKCVDSVPMFTSEFSSSLKKMPRLKFLRNRRLYLGIYLITINATVNTYYYVPTLIGVGIALSVALWYTMLRMLNVMPFLVYLSFSFDAAVLLALICLLSFLSEIPLKSSMEFRGYWKRQLTSKLERKQLKACPLVVTKVEPFFSYNPQTFGSILSTIVDYTTALLLNL</sequence>
<evidence type="ECO:0008006" key="4">
    <source>
        <dbReference type="Google" id="ProtNLM"/>
    </source>
</evidence>
<accession>A0ABP1PUS1</accession>
<evidence type="ECO:0000313" key="3">
    <source>
        <dbReference type="Proteomes" id="UP001642540"/>
    </source>
</evidence>
<protein>
    <recommendedName>
        <fullName evidence="4">Odorant receptor</fullName>
    </recommendedName>
</protein>
<feature type="transmembrane region" description="Helical" evidence="1">
    <location>
        <begin position="322"/>
        <end position="345"/>
    </location>
</feature>
<feature type="transmembrane region" description="Helical" evidence="1">
    <location>
        <begin position="59"/>
        <end position="77"/>
    </location>
</feature>
<gene>
    <name evidence="2" type="ORF">ODALV1_LOCUS3387</name>
</gene>
<dbReference type="Proteomes" id="UP001642540">
    <property type="component" value="Unassembled WGS sequence"/>
</dbReference>